<feature type="domain" description="MGAT4 conserved region" evidence="1">
    <location>
        <begin position="67"/>
        <end position="335"/>
    </location>
</feature>
<name>A0AB34GI20_ESCRO</name>
<proteinExistence type="predicted"/>
<comment type="caution">
    <text evidence="2">The sequence shown here is derived from an EMBL/GenBank/DDBJ whole genome shotgun (WGS) entry which is preliminary data.</text>
</comment>
<dbReference type="PANTHER" id="PTHR12062:SF32">
    <property type="entry name" value="MGAT4 FAMILY, MEMBER F"/>
    <property type="match status" value="1"/>
</dbReference>
<dbReference type="Pfam" id="PF04666">
    <property type="entry name" value="MGAT4_cons"/>
    <property type="match status" value="1"/>
</dbReference>
<dbReference type="AlphaFoldDB" id="A0AB34GI20"/>
<gene>
    <name evidence="2" type="ORF">J1605_013474</name>
</gene>
<evidence type="ECO:0000313" key="2">
    <source>
        <dbReference type="EMBL" id="KAJ8778505.1"/>
    </source>
</evidence>
<sequence length="490" mass="54917">MPRPCRAARGPGSTHHCLWKYITVAVTLILLSFFLQEKNEERLKYSLLLEEKKKILGQLNQEQIGSEIKNRLEAFKDMQKTSPLLRHAKYKFLAGAPPREKSEKWQAGIELLTVGVSSAQQPHGSRLRNTLRPLFQASSGPEPECIVVLASLSDSDHEWLSQTAANISDLFRAHTEAQQLLTVRGRLGGPPVPGGLHNASHSSPCGAPYSRQKADYALLMHFAANLSESFLMLEDWVHCVPRSISTVYWALSAWKELPWVTLEFSSLSFSGKVSHSSDLPRLTSFFLLFHKDTPTHLLLSEFRLLLAQNVPVRFGSSAVYHMGNDSVLENTCFPAEKGKVFGERDNVTASVRTDMVTVLNDVPQYAYTLNKESFATLSPVKGNHLTVVLEKPQKVIRIEVLTGSGKQRQYKVEQGQVELGYGPLEDFKGCARYMLLGPMVAGHLDQMVSYEEGSVEELSCIRLLVLAPQESWLLIRQIKAWITEDEEEES</sequence>
<reference evidence="2 3" key="1">
    <citation type="submission" date="2022-11" db="EMBL/GenBank/DDBJ databases">
        <title>Whole genome sequence of Eschrichtius robustus ER-17-0199.</title>
        <authorList>
            <person name="Bruniche-Olsen A."/>
            <person name="Black A.N."/>
            <person name="Fields C.J."/>
            <person name="Walden K."/>
            <person name="Dewoody J.A."/>
        </authorList>
    </citation>
    <scope>NUCLEOTIDE SEQUENCE [LARGE SCALE GENOMIC DNA]</scope>
    <source>
        <strain evidence="2">ER-17-0199</strain>
        <tissue evidence="2">Blubber</tissue>
    </source>
</reference>
<protein>
    <recommendedName>
        <fullName evidence="1">MGAT4 conserved region domain-containing protein</fullName>
    </recommendedName>
</protein>
<dbReference type="InterPro" id="IPR057279">
    <property type="entry name" value="MGAT4"/>
</dbReference>
<dbReference type="GO" id="GO:0006487">
    <property type="term" value="P:protein N-linked glycosylation"/>
    <property type="evidence" value="ECO:0007669"/>
    <property type="project" value="TreeGrafter"/>
</dbReference>
<dbReference type="GO" id="GO:0008375">
    <property type="term" value="F:acetylglucosaminyltransferase activity"/>
    <property type="evidence" value="ECO:0007669"/>
    <property type="project" value="TreeGrafter"/>
</dbReference>
<accession>A0AB34GI20</accession>
<dbReference type="Proteomes" id="UP001159641">
    <property type="component" value="Unassembled WGS sequence"/>
</dbReference>
<evidence type="ECO:0000313" key="3">
    <source>
        <dbReference type="Proteomes" id="UP001159641"/>
    </source>
</evidence>
<keyword evidence="3" id="KW-1185">Reference proteome</keyword>
<evidence type="ECO:0000259" key="1">
    <source>
        <dbReference type="Pfam" id="PF04666"/>
    </source>
</evidence>
<dbReference type="EMBL" id="JAIQCJ010002242">
    <property type="protein sequence ID" value="KAJ8778505.1"/>
    <property type="molecule type" value="Genomic_DNA"/>
</dbReference>
<dbReference type="PANTHER" id="PTHR12062">
    <property type="entry name" value="N-ACETYLGLUCOSAMINYLTRANSFERASE VI"/>
    <property type="match status" value="1"/>
</dbReference>
<dbReference type="InterPro" id="IPR006759">
    <property type="entry name" value="Glyco_transf_54"/>
</dbReference>
<organism evidence="2 3">
    <name type="scientific">Eschrichtius robustus</name>
    <name type="common">California gray whale</name>
    <name type="synonym">Eschrichtius gibbosus</name>
    <dbReference type="NCBI Taxonomy" id="9764"/>
    <lineage>
        <taxon>Eukaryota</taxon>
        <taxon>Metazoa</taxon>
        <taxon>Chordata</taxon>
        <taxon>Craniata</taxon>
        <taxon>Vertebrata</taxon>
        <taxon>Euteleostomi</taxon>
        <taxon>Mammalia</taxon>
        <taxon>Eutheria</taxon>
        <taxon>Laurasiatheria</taxon>
        <taxon>Artiodactyla</taxon>
        <taxon>Whippomorpha</taxon>
        <taxon>Cetacea</taxon>
        <taxon>Mysticeti</taxon>
        <taxon>Eschrichtiidae</taxon>
        <taxon>Eschrichtius</taxon>
    </lineage>
</organism>